<keyword evidence="3" id="KW-1185">Reference proteome</keyword>
<reference evidence="2 3" key="1">
    <citation type="submission" date="2024-02" db="EMBL/GenBank/DDBJ databases">
        <title>High-quality chromosome-scale genome assembly of Pensacola bahiagrass (Paspalum notatum Flugge var. saurae).</title>
        <authorList>
            <person name="Vega J.M."/>
            <person name="Podio M."/>
            <person name="Orjuela J."/>
            <person name="Siena L.A."/>
            <person name="Pessino S.C."/>
            <person name="Combes M.C."/>
            <person name="Mariac C."/>
            <person name="Albertini E."/>
            <person name="Pupilli F."/>
            <person name="Ortiz J.P.A."/>
            <person name="Leblanc O."/>
        </authorList>
    </citation>
    <scope>NUCLEOTIDE SEQUENCE [LARGE SCALE GENOMIC DNA]</scope>
    <source>
        <strain evidence="2">R1</strain>
        <tissue evidence="2">Leaf</tissue>
    </source>
</reference>
<organism evidence="2 3">
    <name type="scientific">Paspalum notatum var. saurae</name>
    <dbReference type="NCBI Taxonomy" id="547442"/>
    <lineage>
        <taxon>Eukaryota</taxon>
        <taxon>Viridiplantae</taxon>
        <taxon>Streptophyta</taxon>
        <taxon>Embryophyta</taxon>
        <taxon>Tracheophyta</taxon>
        <taxon>Spermatophyta</taxon>
        <taxon>Magnoliopsida</taxon>
        <taxon>Liliopsida</taxon>
        <taxon>Poales</taxon>
        <taxon>Poaceae</taxon>
        <taxon>PACMAD clade</taxon>
        <taxon>Panicoideae</taxon>
        <taxon>Andropogonodae</taxon>
        <taxon>Paspaleae</taxon>
        <taxon>Paspalinae</taxon>
        <taxon>Paspalum</taxon>
    </lineage>
</organism>
<proteinExistence type="predicted"/>
<evidence type="ECO:0000313" key="2">
    <source>
        <dbReference type="EMBL" id="WVZ70485.1"/>
    </source>
</evidence>
<feature type="compositionally biased region" description="Basic and acidic residues" evidence="1">
    <location>
        <begin position="75"/>
        <end position="84"/>
    </location>
</feature>
<evidence type="ECO:0000256" key="1">
    <source>
        <dbReference type="SAM" id="MobiDB-lite"/>
    </source>
</evidence>
<dbReference type="Proteomes" id="UP001341281">
    <property type="component" value="Chromosome 04"/>
</dbReference>
<feature type="region of interest" description="Disordered" evidence="1">
    <location>
        <begin position="65"/>
        <end position="116"/>
    </location>
</feature>
<accession>A0AAQ3TC10</accession>
<evidence type="ECO:0000313" key="3">
    <source>
        <dbReference type="Proteomes" id="UP001341281"/>
    </source>
</evidence>
<dbReference type="EMBL" id="CP144748">
    <property type="protein sequence ID" value="WVZ70485.1"/>
    <property type="molecule type" value="Genomic_DNA"/>
</dbReference>
<gene>
    <name evidence="2" type="ORF">U9M48_019148</name>
</gene>
<name>A0AAQ3TC10_PASNO</name>
<sequence length="149" mass="16569">MSKSKPFASYDSPRIHSAIVNHIYQSISQPELRLLLHLNNTGQSRYKSIRTEASLQQRSEYRLRKAGKRALQENAARRPDKHVQEGGSSASIAGHQQGIGSSARRPASQESRIEVLTEGPRRGEVRCRIVLKLCGDDVVPTNIILELAS</sequence>
<dbReference type="AlphaFoldDB" id="A0AAQ3TC10"/>
<protein>
    <submittedName>
        <fullName evidence="2">Uncharacterized protein</fullName>
    </submittedName>
</protein>